<protein>
    <submittedName>
        <fullName evidence="1">DUF1636 domain-containing protein</fullName>
    </submittedName>
</protein>
<dbReference type="CDD" id="cd02980">
    <property type="entry name" value="TRX_Fd_family"/>
    <property type="match status" value="1"/>
</dbReference>
<dbReference type="InterPro" id="IPR012863">
    <property type="entry name" value="DUF1636"/>
</dbReference>
<dbReference type="Proteomes" id="UP001060336">
    <property type="component" value="Chromosome"/>
</dbReference>
<organism evidence="1 2">
    <name type="scientific">Nisaea acidiphila</name>
    <dbReference type="NCBI Taxonomy" id="1862145"/>
    <lineage>
        <taxon>Bacteria</taxon>
        <taxon>Pseudomonadati</taxon>
        <taxon>Pseudomonadota</taxon>
        <taxon>Alphaproteobacteria</taxon>
        <taxon>Rhodospirillales</taxon>
        <taxon>Thalassobaculaceae</taxon>
        <taxon>Nisaea</taxon>
    </lineage>
</organism>
<dbReference type="KEGG" id="naci:NUH88_14235"/>
<gene>
    <name evidence="1" type="ORF">NUH88_14235</name>
</gene>
<name>A0A9J7AN10_9PROT</name>
<accession>A0A9J7AN10</accession>
<evidence type="ECO:0000313" key="1">
    <source>
        <dbReference type="EMBL" id="UUX48567.1"/>
    </source>
</evidence>
<dbReference type="AlphaFoldDB" id="A0A9J7AN10"/>
<sequence length="133" mass="14154">MSAAPAEIQICIECTHPHAGKRTAVTAGQRLLAATHDLLVAHPNAPEAVVRPVACLGNCRKRCRASILGPGRWSWSFGGLTPERGPAFLIDTLAAWHAAKSGLIPKPARSRELISKTLGRTAPLLPSPRKAQD</sequence>
<evidence type="ECO:0000313" key="2">
    <source>
        <dbReference type="Proteomes" id="UP001060336"/>
    </source>
</evidence>
<proteinExistence type="predicted"/>
<reference evidence="1" key="1">
    <citation type="submission" date="2022-08" db="EMBL/GenBank/DDBJ databases">
        <title>Nisaea acidiphila sp. nov., isolated from a marine algal debris and emended description of the genus Nisaea Urios et al. 2008.</title>
        <authorList>
            <person name="Kwon K."/>
        </authorList>
    </citation>
    <scope>NUCLEOTIDE SEQUENCE</scope>
    <source>
        <strain evidence="1">MEBiC11861</strain>
    </source>
</reference>
<dbReference type="Pfam" id="PF07845">
    <property type="entry name" value="DUF1636"/>
    <property type="match status" value="1"/>
</dbReference>
<keyword evidence="2" id="KW-1185">Reference proteome</keyword>
<dbReference type="EMBL" id="CP102480">
    <property type="protein sequence ID" value="UUX48567.1"/>
    <property type="molecule type" value="Genomic_DNA"/>
</dbReference>
<dbReference type="RefSeq" id="WP_257767074.1">
    <property type="nucleotide sequence ID" value="NZ_CP102480.1"/>
</dbReference>